<dbReference type="STRING" id="1328314.Achr_33810"/>
<reference evidence="8 9" key="1">
    <citation type="journal article" date="2015" name="PLoS ONE">
        <title>Azotobacter Genomes: The Genome of Azotobacter chroococcum NCIMB 8003 (ATCC 4412).</title>
        <authorList>
            <person name="Robson R.L."/>
            <person name="Jones R."/>
            <person name="Robson R.M."/>
            <person name="Schwartz A."/>
            <person name="Richardson T.H."/>
        </authorList>
    </citation>
    <scope>NUCLEOTIDE SEQUENCE [LARGE SCALE GENOMIC DNA]</scope>
    <source>
        <strain evidence="8 9">NCIMB 8003</strain>
    </source>
</reference>
<dbReference type="HOGENOM" id="CLU_122820_0_1_6"/>
<feature type="transmembrane region" description="Helical" evidence="7">
    <location>
        <begin position="80"/>
        <end position="102"/>
    </location>
</feature>
<feature type="transmembrane region" description="Helical" evidence="7">
    <location>
        <begin position="114"/>
        <end position="134"/>
    </location>
</feature>
<dbReference type="InterPro" id="IPR007140">
    <property type="entry name" value="DUF350"/>
</dbReference>
<keyword evidence="3" id="KW-1003">Cell membrane</keyword>
<dbReference type="GO" id="GO:0005886">
    <property type="term" value="C:plasma membrane"/>
    <property type="evidence" value="ECO:0007669"/>
    <property type="project" value="UniProtKB-SubCell"/>
</dbReference>
<evidence type="ECO:0000313" key="9">
    <source>
        <dbReference type="Proteomes" id="UP000068210"/>
    </source>
</evidence>
<dbReference type="PANTHER" id="PTHR40043">
    <property type="entry name" value="UPF0719 INNER MEMBRANE PROTEIN YJFL"/>
    <property type="match status" value="1"/>
</dbReference>
<evidence type="ECO:0000256" key="3">
    <source>
        <dbReference type="ARBA" id="ARBA00022475"/>
    </source>
</evidence>
<evidence type="ECO:0000256" key="6">
    <source>
        <dbReference type="ARBA" id="ARBA00023136"/>
    </source>
</evidence>
<evidence type="ECO:0000256" key="2">
    <source>
        <dbReference type="ARBA" id="ARBA00005779"/>
    </source>
</evidence>
<sequence length="137" mass="14631">MPDAIAFYLAGLPAFVLYFGLGALLLVLFGLIYTTLTPHREWRLIRANVPAAALAFGGSLLGFVLPLASAMRESVSLFDFLLWALVALLVQLVTFCLLRLLVPDLGRRISDNEMASAILVALVSVAVGVLNAAAMKG</sequence>
<protein>
    <recommendedName>
        <fullName evidence="10">DUF350 domain-containing protein</fullName>
    </recommendedName>
</protein>
<comment type="similarity">
    <text evidence="2">Belongs to the UPF0719 family.</text>
</comment>
<dbReference type="AlphaFoldDB" id="A0A0C4WQ28"/>
<feature type="transmembrane region" description="Helical" evidence="7">
    <location>
        <begin position="45"/>
        <end position="68"/>
    </location>
</feature>
<organism evidence="8 9">
    <name type="scientific">Azotobacter chroococcum NCIMB 8003</name>
    <dbReference type="NCBI Taxonomy" id="1328314"/>
    <lineage>
        <taxon>Bacteria</taxon>
        <taxon>Pseudomonadati</taxon>
        <taxon>Pseudomonadota</taxon>
        <taxon>Gammaproteobacteria</taxon>
        <taxon>Pseudomonadales</taxon>
        <taxon>Pseudomonadaceae</taxon>
        <taxon>Azotobacter</taxon>
    </lineage>
</organism>
<evidence type="ECO:0000256" key="7">
    <source>
        <dbReference type="SAM" id="Phobius"/>
    </source>
</evidence>
<gene>
    <name evidence="8" type="ORF">Achr_33810</name>
</gene>
<dbReference type="RefSeq" id="WP_039805987.1">
    <property type="nucleotide sequence ID" value="NZ_CP010415.1"/>
</dbReference>
<dbReference type="PANTHER" id="PTHR40043:SF1">
    <property type="entry name" value="UPF0719 INNER MEMBRANE PROTEIN YJFL"/>
    <property type="match status" value="1"/>
</dbReference>
<evidence type="ECO:0000313" key="8">
    <source>
        <dbReference type="EMBL" id="AJE22786.1"/>
    </source>
</evidence>
<name>A0A0C4WQ28_9GAMM</name>
<dbReference type="Proteomes" id="UP000068210">
    <property type="component" value="Chromosome"/>
</dbReference>
<accession>A0A0C4WQ28</accession>
<dbReference type="Pfam" id="PF03994">
    <property type="entry name" value="DUF350"/>
    <property type="match status" value="1"/>
</dbReference>
<feature type="transmembrane region" description="Helical" evidence="7">
    <location>
        <begin position="6"/>
        <end position="33"/>
    </location>
</feature>
<proteinExistence type="inferred from homology"/>
<dbReference type="GeneID" id="61932557"/>
<keyword evidence="6 7" id="KW-0472">Membrane</keyword>
<keyword evidence="4 7" id="KW-0812">Transmembrane</keyword>
<keyword evidence="5 7" id="KW-1133">Transmembrane helix</keyword>
<evidence type="ECO:0000256" key="5">
    <source>
        <dbReference type="ARBA" id="ARBA00022989"/>
    </source>
</evidence>
<dbReference type="EMBL" id="CP010415">
    <property type="protein sequence ID" value="AJE22786.1"/>
    <property type="molecule type" value="Genomic_DNA"/>
</dbReference>
<comment type="subcellular location">
    <subcellularLocation>
        <location evidence="1">Cell membrane</location>
        <topology evidence="1">Multi-pass membrane protein</topology>
    </subcellularLocation>
</comment>
<keyword evidence="9" id="KW-1185">Reference proteome</keyword>
<evidence type="ECO:0008006" key="10">
    <source>
        <dbReference type="Google" id="ProtNLM"/>
    </source>
</evidence>
<dbReference type="KEGG" id="acx:Achr_33810"/>
<evidence type="ECO:0000256" key="4">
    <source>
        <dbReference type="ARBA" id="ARBA00022692"/>
    </source>
</evidence>
<evidence type="ECO:0000256" key="1">
    <source>
        <dbReference type="ARBA" id="ARBA00004651"/>
    </source>
</evidence>